<dbReference type="EC" id="2.4.1.82" evidence="2"/>
<dbReference type="Proteomes" id="UP001465755">
    <property type="component" value="Unassembled WGS sequence"/>
</dbReference>
<evidence type="ECO:0000256" key="3">
    <source>
        <dbReference type="ARBA" id="ARBA00023277"/>
    </source>
</evidence>
<organism evidence="6 7">
    <name type="scientific">Symbiochloris irregularis</name>
    <dbReference type="NCBI Taxonomy" id="706552"/>
    <lineage>
        <taxon>Eukaryota</taxon>
        <taxon>Viridiplantae</taxon>
        <taxon>Chlorophyta</taxon>
        <taxon>core chlorophytes</taxon>
        <taxon>Trebouxiophyceae</taxon>
        <taxon>Trebouxiales</taxon>
        <taxon>Trebouxiaceae</taxon>
        <taxon>Symbiochloris</taxon>
    </lineage>
</organism>
<evidence type="ECO:0000256" key="4">
    <source>
        <dbReference type="ARBA" id="ARBA00049426"/>
    </source>
</evidence>
<dbReference type="SUPFAM" id="SSF51445">
    <property type="entry name" value="(Trans)glycosidases"/>
    <property type="match status" value="2"/>
</dbReference>
<dbReference type="EMBL" id="JALJOQ010000112">
    <property type="protein sequence ID" value="KAK9796965.1"/>
    <property type="molecule type" value="Genomic_DNA"/>
</dbReference>
<dbReference type="PANTHER" id="PTHR31268">
    <property type="match status" value="1"/>
</dbReference>
<name>A0AAW1NUY0_9CHLO</name>
<sequence length="804" mass="86218">MRICTLVCRKSQAHCLFSVLSRGLRTTVLKPAIARSNKQQPERCSGYQAKSRTLLGFHSTSGNCSSIDTVVGKLRCHRWVASAKNKLWWMTPEWGTKAWELPPETQFLLVEVAPGGPYAVLLPLIDSNTFRCTLRPSGGEGDDLLTLRTESGDDAVQASQWDHALYVAAGWDPYALLDSAIPIAASFSGGAKPRAAKEQPPTLDLFGWCTWDAFYFTVSARGIGQGLDSLRAGGTPPKWLVIDDGWQMTQLDSDVQQKSQETVEDAEPSPNGAAVQSEASTAHPSSSQPKSASQNGSISTAGQAAEGSPLEKSAPAGAGTPTPPESFDGPAATSTGLGLGEVLSVRGAWRLATSPWRTLGLAKGLVGDVVNGGQSIVFDLAHRYSMETPLLARTIGLVAKAPILRERILAHYARIADHPKRLVSVEANAKFSSLNAGPDEPWQGKPPHLKEVVAQLKANHELTYVYAWHALAAYWAGISTQAPSMAPYEPLMHWPKPSAGTLEVDPAMAWSSKVLGGVGLARDVQALHRDMHSYLRGAGVDGVKVDVQGTLGMCGQGLGGGAAISQQHHASIEASARTHFPGNHFINCMCHSSEDLYRMEDTLIARCSDDFYPLDPASHTSHVGICAFNSIFMGALIQPDWDMFHSRHAAGLLHATARALSGGPVYVSDAPGAHDFDLLKRVVLADGRVLRAKLPARPTRDCLFSSPLRDGQTALKVWNVNAHGGPRDVETFARLPATQRFALYSQQQQRLEVCTLQEGLRLKLGPAQSDIVTIVPVAEHSGSPAVTPIGLTNMLNSGGAVHME</sequence>
<feature type="compositionally biased region" description="Polar residues" evidence="5">
    <location>
        <begin position="277"/>
        <end position="302"/>
    </location>
</feature>
<evidence type="ECO:0000256" key="2">
    <source>
        <dbReference type="ARBA" id="ARBA00012708"/>
    </source>
</evidence>
<comment type="similarity">
    <text evidence="1">Belongs to the glycosyl hydrolases 36 family.</text>
</comment>
<dbReference type="Gene3D" id="3.20.20.70">
    <property type="entry name" value="Aldolase class I"/>
    <property type="match status" value="1"/>
</dbReference>
<dbReference type="PANTHER" id="PTHR31268:SF32">
    <property type="entry name" value="GALACTINOL--SUCROSE GALACTOSYLTRANSFERASE 2-RELATED"/>
    <property type="match status" value="1"/>
</dbReference>
<protein>
    <recommendedName>
        <fullName evidence="2">galactinol--sucrose galactosyltransferase</fullName>
        <ecNumber evidence="2">2.4.1.82</ecNumber>
    </recommendedName>
</protein>
<keyword evidence="3" id="KW-0119">Carbohydrate metabolism</keyword>
<feature type="region of interest" description="Disordered" evidence="5">
    <location>
        <begin position="253"/>
        <end position="334"/>
    </location>
</feature>
<gene>
    <name evidence="6" type="ORF">WJX73_000045</name>
</gene>
<dbReference type="Pfam" id="PF05691">
    <property type="entry name" value="Raffinose_syn"/>
    <property type="match status" value="3"/>
</dbReference>
<accession>A0AAW1NUY0</accession>
<evidence type="ECO:0000313" key="7">
    <source>
        <dbReference type="Proteomes" id="UP001465755"/>
    </source>
</evidence>
<comment type="caution">
    <text evidence="6">The sequence shown here is derived from an EMBL/GenBank/DDBJ whole genome shotgun (WGS) entry which is preliminary data.</text>
</comment>
<dbReference type="InterPro" id="IPR017853">
    <property type="entry name" value="GH"/>
</dbReference>
<keyword evidence="7" id="KW-1185">Reference proteome</keyword>
<evidence type="ECO:0000313" key="6">
    <source>
        <dbReference type="EMBL" id="KAK9796965.1"/>
    </source>
</evidence>
<dbReference type="InterPro" id="IPR013785">
    <property type="entry name" value="Aldolase_TIM"/>
</dbReference>
<dbReference type="AlphaFoldDB" id="A0AAW1NUY0"/>
<dbReference type="GO" id="GO:0047274">
    <property type="term" value="F:galactinol-sucrose galactosyltransferase activity"/>
    <property type="evidence" value="ECO:0007669"/>
    <property type="project" value="UniProtKB-EC"/>
</dbReference>
<reference evidence="6 7" key="1">
    <citation type="journal article" date="2024" name="Nat. Commun.">
        <title>Phylogenomics reveals the evolutionary origins of lichenization in chlorophyte algae.</title>
        <authorList>
            <person name="Puginier C."/>
            <person name="Libourel C."/>
            <person name="Otte J."/>
            <person name="Skaloud P."/>
            <person name="Haon M."/>
            <person name="Grisel S."/>
            <person name="Petersen M."/>
            <person name="Berrin J.G."/>
            <person name="Delaux P.M."/>
            <person name="Dal Grande F."/>
            <person name="Keller J."/>
        </authorList>
    </citation>
    <scope>NUCLEOTIDE SEQUENCE [LARGE SCALE GENOMIC DNA]</scope>
    <source>
        <strain evidence="6 7">SAG 2036</strain>
    </source>
</reference>
<evidence type="ECO:0000256" key="1">
    <source>
        <dbReference type="ARBA" id="ARBA00007240"/>
    </source>
</evidence>
<evidence type="ECO:0000256" key="5">
    <source>
        <dbReference type="SAM" id="MobiDB-lite"/>
    </source>
</evidence>
<comment type="catalytic activity">
    <reaction evidence="4">
        <text>alpha-D-galactosyl-(1-&gt;3)-1D-myo-inositol + sucrose = raffinose + myo-inositol</text>
        <dbReference type="Rhea" id="RHEA:20161"/>
        <dbReference type="ChEBI" id="CHEBI:16634"/>
        <dbReference type="ChEBI" id="CHEBI:17268"/>
        <dbReference type="ChEBI" id="CHEBI:17505"/>
        <dbReference type="ChEBI" id="CHEBI:17992"/>
        <dbReference type="EC" id="2.4.1.82"/>
    </reaction>
</comment>
<dbReference type="InterPro" id="IPR008811">
    <property type="entry name" value="Glycosyl_hydrolases_36"/>
</dbReference>
<proteinExistence type="inferred from homology"/>